<comment type="function">
    <text evidence="7">Catalyzes the transfer of the diacylglyceryl group from phosphatidylglycerol to the sulfhydryl group of the N-terminal cysteine of a prolipoprotein, the first step in the formation of mature lipoproteins.</text>
</comment>
<feature type="transmembrane region" description="Helical" evidence="7">
    <location>
        <begin position="24"/>
        <end position="46"/>
    </location>
</feature>
<dbReference type="EMBL" id="CP025096">
    <property type="protein sequence ID" value="AUD07518.1"/>
    <property type="molecule type" value="Genomic_DNA"/>
</dbReference>
<keyword evidence="8" id="KW-0449">Lipoprotein</keyword>
<feature type="transmembrane region" description="Helical" evidence="7">
    <location>
        <begin position="99"/>
        <end position="116"/>
    </location>
</feature>
<comment type="subcellular location">
    <subcellularLocation>
        <location evidence="7">Cell membrane</location>
        <topology evidence="7">Multi-pass membrane protein</topology>
    </subcellularLocation>
</comment>
<keyword evidence="5 7" id="KW-1133">Transmembrane helix</keyword>
<dbReference type="Pfam" id="PF01790">
    <property type="entry name" value="LGT"/>
    <property type="match status" value="1"/>
</dbReference>
<dbReference type="NCBIfam" id="TIGR00544">
    <property type="entry name" value="lgt"/>
    <property type="match status" value="1"/>
</dbReference>
<evidence type="ECO:0000313" key="9">
    <source>
        <dbReference type="Proteomes" id="UP000232883"/>
    </source>
</evidence>
<keyword evidence="2 7" id="KW-1003">Cell membrane</keyword>
<sequence>MNFLPSVIIWTAKAELFRLGPFAVTWYGLFFGLSFIIGLQVITYLFKQEDKPVGEVDSLLLYIVISTITGARLGHFLFYEPTMLWQHPLDVLLPPYRGLASHGAAVGILLGIFFYVRSRQARGASFLWVADRIAIVVALSGFFIRLGNLMNSEIIGRPTNLPWGFIFANNTAYSAVPRHPAQLYEALTSLLLFGVLLGIWSRYRAQTPHGLLVGVFMIWVFSLRFLYEFLKENQVAFEDQMRLNVGQLLSVPAVLIGVYLLLRSYNSVLHRHLPG</sequence>
<dbReference type="GO" id="GO:0042158">
    <property type="term" value="P:lipoprotein biosynthetic process"/>
    <property type="evidence" value="ECO:0007669"/>
    <property type="project" value="UniProtKB-UniRule"/>
</dbReference>
<feature type="binding site" evidence="7">
    <location>
        <position position="145"/>
    </location>
    <ligand>
        <name>a 1,2-diacyl-sn-glycero-3-phospho-(1'-sn-glycerol)</name>
        <dbReference type="ChEBI" id="CHEBI:64716"/>
    </ligand>
</feature>
<evidence type="ECO:0000256" key="4">
    <source>
        <dbReference type="ARBA" id="ARBA00022692"/>
    </source>
</evidence>
<feature type="transmembrane region" description="Helical" evidence="7">
    <location>
        <begin position="123"/>
        <end position="144"/>
    </location>
</feature>
<dbReference type="HAMAP" id="MF_01147">
    <property type="entry name" value="Lgt"/>
    <property type="match status" value="1"/>
</dbReference>
<feature type="transmembrane region" description="Helical" evidence="7">
    <location>
        <begin position="181"/>
        <end position="199"/>
    </location>
</feature>
<proteinExistence type="inferred from homology"/>
<dbReference type="GO" id="GO:0005886">
    <property type="term" value="C:plasma membrane"/>
    <property type="evidence" value="ECO:0007669"/>
    <property type="project" value="UniProtKB-SubCell"/>
</dbReference>
<name>A0A2K8ZCA7_9BACT</name>
<dbReference type="PANTHER" id="PTHR30589:SF0">
    <property type="entry name" value="PHOSPHATIDYLGLYCEROL--PROLIPOPROTEIN DIACYLGLYCERYL TRANSFERASE"/>
    <property type="match status" value="1"/>
</dbReference>
<comment type="catalytic activity">
    <reaction evidence="7">
        <text>L-cysteinyl-[prolipoprotein] + a 1,2-diacyl-sn-glycero-3-phospho-(1'-sn-glycerol) = an S-1,2-diacyl-sn-glyceryl-L-cysteinyl-[prolipoprotein] + sn-glycerol 1-phosphate + H(+)</text>
        <dbReference type="Rhea" id="RHEA:56712"/>
        <dbReference type="Rhea" id="RHEA-COMP:14679"/>
        <dbReference type="Rhea" id="RHEA-COMP:14680"/>
        <dbReference type="ChEBI" id="CHEBI:15378"/>
        <dbReference type="ChEBI" id="CHEBI:29950"/>
        <dbReference type="ChEBI" id="CHEBI:57685"/>
        <dbReference type="ChEBI" id="CHEBI:64716"/>
        <dbReference type="ChEBI" id="CHEBI:140658"/>
        <dbReference type="EC" id="2.5.1.145"/>
    </reaction>
</comment>
<evidence type="ECO:0000256" key="3">
    <source>
        <dbReference type="ARBA" id="ARBA00022679"/>
    </source>
</evidence>
<feature type="transmembrane region" description="Helical" evidence="7">
    <location>
        <begin position="211"/>
        <end position="230"/>
    </location>
</feature>
<keyword evidence="4 7" id="KW-0812">Transmembrane</keyword>
<dbReference type="GO" id="GO:0008961">
    <property type="term" value="F:phosphatidylglycerol-prolipoprotein diacylglyceryl transferase activity"/>
    <property type="evidence" value="ECO:0007669"/>
    <property type="project" value="UniProtKB-UniRule"/>
</dbReference>
<dbReference type="EC" id="2.5.1.145" evidence="7"/>
<dbReference type="UniPathway" id="UPA00664"/>
<gene>
    <name evidence="7 8" type="primary">lgt</name>
    <name evidence="8" type="ORF">CWM47_28050</name>
</gene>
<dbReference type="PANTHER" id="PTHR30589">
    <property type="entry name" value="PROLIPOPROTEIN DIACYLGLYCERYL TRANSFERASE"/>
    <property type="match status" value="1"/>
</dbReference>
<dbReference type="Proteomes" id="UP000232883">
    <property type="component" value="Chromosome"/>
</dbReference>
<dbReference type="AlphaFoldDB" id="A0A2K8ZCA7"/>
<dbReference type="OrthoDB" id="871140at2"/>
<evidence type="ECO:0000256" key="5">
    <source>
        <dbReference type="ARBA" id="ARBA00022989"/>
    </source>
</evidence>
<evidence type="ECO:0000256" key="1">
    <source>
        <dbReference type="ARBA" id="ARBA00007150"/>
    </source>
</evidence>
<evidence type="ECO:0000313" key="8">
    <source>
        <dbReference type="EMBL" id="AUD07518.1"/>
    </source>
</evidence>
<reference evidence="8 9" key="1">
    <citation type="submission" date="2017-11" db="EMBL/GenBank/DDBJ databases">
        <title>Taxonomic description and genome sequences of Spirosoma HA7 sp. nov., isolated from pollen microhabitat of Corylus avellana.</title>
        <authorList>
            <person name="Ambika Manirajan B."/>
            <person name="Suarez C."/>
            <person name="Ratering S."/>
            <person name="Geissler-Plaum R."/>
            <person name="Cardinale M."/>
            <person name="Sylvia S."/>
        </authorList>
    </citation>
    <scope>NUCLEOTIDE SEQUENCE [LARGE SCALE GENOMIC DNA]</scope>
    <source>
        <strain evidence="8 9">HA7</strain>
    </source>
</reference>
<accession>A0A2K8ZCA7</accession>
<organism evidence="8 9">
    <name type="scientific">Spirosoma pollinicola</name>
    <dbReference type="NCBI Taxonomy" id="2057025"/>
    <lineage>
        <taxon>Bacteria</taxon>
        <taxon>Pseudomonadati</taxon>
        <taxon>Bacteroidota</taxon>
        <taxon>Cytophagia</taxon>
        <taxon>Cytophagales</taxon>
        <taxon>Cytophagaceae</taxon>
        <taxon>Spirosoma</taxon>
    </lineage>
</organism>
<protein>
    <recommendedName>
        <fullName evidence="7">Phosphatidylglycerol--prolipoprotein diacylglyceryl transferase</fullName>
        <ecNumber evidence="7">2.5.1.145</ecNumber>
    </recommendedName>
</protein>
<dbReference type="KEGG" id="spir:CWM47_28050"/>
<comment type="similarity">
    <text evidence="1 7">Belongs to the Lgt family.</text>
</comment>
<comment type="pathway">
    <text evidence="7">Protein modification; lipoprotein biosynthesis (diacylglyceryl transfer).</text>
</comment>
<keyword evidence="3 7" id="KW-0808">Transferase</keyword>
<evidence type="ECO:0000256" key="6">
    <source>
        <dbReference type="ARBA" id="ARBA00023136"/>
    </source>
</evidence>
<dbReference type="InterPro" id="IPR001640">
    <property type="entry name" value="Lgt"/>
</dbReference>
<feature type="transmembrane region" description="Helical" evidence="7">
    <location>
        <begin position="58"/>
        <end position="79"/>
    </location>
</feature>
<keyword evidence="9" id="KW-1185">Reference proteome</keyword>
<evidence type="ECO:0000256" key="2">
    <source>
        <dbReference type="ARBA" id="ARBA00022475"/>
    </source>
</evidence>
<keyword evidence="6 7" id="KW-0472">Membrane</keyword>
<feature type="transmembrane region" description="Helical" evidence="7">
    <location>
        <begin position="242"/>
        <end position="262"/>
    </location>
</feature>
<evidence type="ECO:0000256" key="7">
    <source>
        <dbReference type="HAMAP-Rule" id="MF_01147"/>
    </source>
</evidence>